<keyword evidence="6" id="KW-1185">Reference proteome</keyword>
<sequence>MAHIAFFTIPAYGHVSCTLEVVAELVRRGHRVTYVTTEEYAATVKTTGAEPLLYPTAWSRETGDGQAQPTPPAAEVVAWAPLVGLAECLAQVEVAKARFDADPPDLVLYDAVNFVVGRGLAKSWGVPAVKACSTLASTGSFSLFNKLTATVEPDPEHFAVKEFTRLTREFLDQHGFPGVQAEELSDRDEELSVVFLPEIFQVASEKFDADRYVFVGPALGNRDFQGSWQPPESGLPVVLVALGTEEPRPPVEFFRSCVETFRDEPWHLVLSTDHVDPADLGPLPPNCEAHRRVPQLKVLRHAAAFVSHGGMGSVMEALSLKVPVVAMPKLPEQAVVSAQIAELGLGVFVSAAGIGSQPSPLAERVEELGIGEFTPFQGEAGTWLLDAVRHVTSDPAVAARLTEMRAAIDSAGGARTAVDAIESRLPVA</sequence>
<dbReference type="Proteomes" id="UP001156398">
    <property type="component" value="Unassembled WGS sequence"/>
</dbReference>
<proteinExistence type="inferred from homology"/>
<dbReference type="PANTHER" id="PTHR48050:SF13">
    <property type="entry name" value="STEROL 3-BETA-GLUCOSYLTRANSFERASE UGT80A2"/>
    <property type="match status" value="1"/>
</dbReference>
<dbReference type="GO" id="GO:0008194">
    <property type="term" value="F:UDP-glycosyltransferase activity"/>
    <property type="evidence" value="ECO:0007669"/>
    <property type="project" value="InterPro"/>
</dbReference>
<dbReference type="NCBIfam" id="TIGR01426">
    <property type="entry name" value="MGT"/>
    <property type="match status" value="1"/>
</dbReference>
<comment type="caution">
    <text evidence="5">The sequence shown here is derived from an EMBL/GenBank/DDBJ whole genome shotgun (WGS) entry which is preliminary data.</text>
</comment>
<evidence type="ECO:0000313" key="5">
    <source>
        <dbReference type="EMBL" id="MDI5974019.1"/>
    </source>
</evidence>
<organism evidence="5">
    <name type="scientific">Streptantibioticus silvisoli</name>
    <dbReference type="NCBI Taxonomy" id="2705255"/>
    <lineage>
        <taxon>Bacteria</taxon>
        <taxon>Bacillati</taxon>
        <taxon>Actinomycetota</taxon>
        <taxon>Actinomycetes</taxon>
        <taxon>Kitasatosporales</taxon>
        <taxon>Streptomycetaceae</taxon>
        <taxon>Streptantibioticus</taxon>
    </lineage>
</organism>
<dbReference type="Pfam" id="PF06722">
    <property type="entry name" value="EryCIII-like_C"/>
    <property type="match status" value="1"/>
</dbReference>
<dbReference type="InterPro" id="IPR010610">
    <property type="entry name" value="EryCIII-like_C"/>
</dbReference>
<feature type="domain" description="Erythromycin biosynthesis protein CIII-like C-terminal" evidence="3">
    <location>
        <begin position="269"/>
        <end position="353"/>
    </location>
</feature>
<evidence type="ECO:0000259" key="3">
    <source>
        <dbReference type="Pfam" id="PF06722"/>
    </source>
</evidence>
<dbReference type="EMBL" id="JAAGKO020000104">
    <property type="protein sequence ID" value="MDI5967629.1"/>
    <property type="molecule type" value="Genomic_DNA"/>
</dbReference>
<gene>
    <name evidence="4" type="ORF">POF43_033745</name>
    <name evidence="5" type="ORF">POF50_032540</name>
</gene>
<dbReference type="AlphaFoldDB" id="A0AA90H5P9"/>
<dbReference type="GO" id="GO:0017000">
    <property type="term" value="P:antibiotic biosynthetic process"/>
    <property type="evidence" value="ECO:0007669"/>
    <property type="project" value="UniProtKB-ARBA"/>
</dbReference>
<dbReference type="GO" id="GO:0016758">
    <property type="term" value="F:hexosyltransferase activity"/>
    <property type="evidence" value="ECO:0007669"/>
    <property type="project" value="InterPro"/>
</dbReference>
<evidence type="ECO:0000256" key="1">
    <source>
        <dbReference type="ARBA" id="ARBA00009995"/>
    </source>
</evidence>
<dbReference type="PANTHER" id="PTHR48050">
    <property type="entry name" value="STEROL 3-BETA-GLUCOSYLTRANSFERASE"/>
    <property type="match status" value="1"/>
</dbReference>
<name>A0AA90H5P9_9ACTN</name>
<dbReference type="SUPFAM" id="SSF53756">
    <property type="entry name" value="UDP-Glycosyltransferase/glycogen phosphorylase"/>
    <property type="match status" value="2"/>
</dbReference>
<dbReference type="InterPro" id="IPR006326">
    <property type="entry name" value="UDPGT_MGT-like"/>
</dbReference>
<dbReference type="EMBL" id="JABXJJ020000058">
    <property type="protein sequence ID" value="MDI5974019.1"/>
    <property type="molecule type" value="Genomic_DNA"/>
</dbReference>
<dbReference type="RefSeq" id="WP_271314852.1">
    <property type="nucleotide sequence ID" value="NZ_JAAGKO020000104.1"/>
</dbReference>
<dbReference type="CDD" id="cd03784">
    <property type="entry name" value="GT1_Gtf-like"/>
    <property type="match status" value="1"/>
</dbReference>
<keyword evidence="2" id="KW-0808">Transferase</keyword>
<accession>A0AA90H5P9</accession>
<comment type="similarity">
    <text evidence="1">Belongs to the UDP-glycosyltransferase family.</text>
</comment>
<evidence type="ECO:0000313" key="4">
    <source>
        <dbReference type="EMBL" id="MDI5967629.1"/>
    </source>
</evidence>
<protein>
    <recommendedName>
        <fullName evidence="3">Erythromycin biosynthesis protein CIII-like C-terminal domain-containing protein</fullName>
    </recommendedName>
</protein>
<dbReference type="InterPro" id="IPR002213">
    <property type="entry name" value="UDP_glucos_trans"/>
</dbReference>
<evidence type="ECO:0000256" key="2">
    <source>
        <dbReference type="ARBA" id="ARBA00022679"/>
    </source>
</evidence>
<reference evidence="5 6" key="1">
    <citation type="submission" date="2023-05" db="EMBL/GenBank/DDBJ databases">
        <title>Streptantibioticus silvisoli sp. nov., acidotolerant actinomycetes 1 from pine litter.</title>
        <authorList>
            <person name="Swiecimska M."/>
            <person name="Golinska P."/>
            <person name="Sangal V."/>
            <person name="Wachnowicz B."/>
            <person name="Goodfellow M."/>
        </authorList>
    </citation>
    <scope>NUCLEOTIDE SEQUENCE</scope>
    <source>
        <strain evidence="5">SL13</strain>
        <strain evidence="4 6">SL54</strain>
    </source>
</reference>
<dbReference type="InterPro" id="IPR050426">
    <property type="entry name" value="Glycosyltransferase_28"/>
</dbReference>
<dbReference type="Gene3D" id="3.40.50.2000">
    <property type="entry name" value="Glycogen Phosphorylase B"/>
    <property type="match status" value="2"/>
</dbReference>
<evidence type="ECO:0000313" key="6">
    <source>
        <dbReference type="Proteomes" id="UP001156398"/>
    </source>
</evidence>